<keyword evidence="2" id="KW-1185">Reference proteome</keyword>
<evidence type="ECO:0000313" key="2">
    <source>
        <dbReference type="Proteomes" id="UP000091918"/>
    </source>
</evidence>
<dbReference type="Gene3D" id="1.25.40.10">
    <property type="entry name" value="Tetratricopeptide repeat domain"/>
    <property type="match status" value="1"/>
</dbReference>
<dbReference type="EMBL" id="LGUA01000140">
    <property type="protein sequence ID" value="OAX83752.1"/>
    <property type="molecule type" value="Genomic_DNA"/>
</dbReference>
<dbReference type="AlphaFoldDB" id="A0A1B7P3Y3"/>
<dbReference type="Proteomes" id="UP000091918">
    <property type="component" value="Unassembled WGS sequence"/>
</dbReference>
<dbReference type="InterPro" id="IPR011990">
    <property type="entry name" value="TPR-like_helical_dom_sf"/>
</dbReference>
<reference evidence="1 2" key="1">
    <citation type="submission" date="2015-07" db="EMBL/GenBank/DDBJ databases">
        <title>Emmonsia species relationships and genome sequence.</title>
        <authorList>
            <person name="Cuomo C.A."/>
            <person name="Schwartz I.S."/>
            <person name="Kenyon C."/>
            <person name="de Hoog G.S."/>
            <person name="Govender N.P."/>
            <person name="Botha A."/>
            <person name="Moreno L."/>
            <person name="de Vries M."/>
            <person name="Munoz J.F."/>
            <person name="Stielow J.B."/>
        </authorList>
    </citation>
    <scope>NUCLEOTIDE SEQUENCE [LARGE SCALE GENOMIC DNA]</scope>
    <source>
        <strain evidence="1 2">CBS 136260</strain>
    </source>
</reference>
<evidence type="ECO:0000313" key="1">
    <source>
        <dbReference type="EMBL" id="OAX83752.1"/>
    </source>
</evidence>
<dbReference type="OrthoDB" id="5986190at2759"/>
<name>A0A1B7P3Y3_9EURO</name>
<protein>
    <submittedName>
        <fullName evidence="1">Uncharacterized protein</fullName>
    </submittedName>
</protein>
<sequence length="64" mass="7284">MGQLKEAKEIGMQIMKASTNQQGSEHYLTLNGMFDLARAYHVQRQLKTSRKFREPGTGTETRAL</sequence>
<gene>
    <name evidence="1" type="ORF">ACJ72_01885</name>
</gene>
<comment type="caution">
    <text evidence="1">The sequence shown here is derived from an EMBL/GenBank/DDBJ whole genome shotgun (WGS) entry which is preliminary data.</text>
</comment>
<proteinExistence type="predicted"/>
<accession>A0A1B7P3Y3</accession>
<organism evidence="1 2">
    <name type="scientific">Emergomyces africanus</name>
    <dbReference type="NCBI Taxonomy" id="1955775"/>
    <lineage>
        <taxon>Eukaryota</taxon>
        <taxon>Fungi</taxon>
        <taxon>Dikarya</taxon>
        <taxon>Ascomycota</taxon>
        <taxon>Pezizomycotina</taxon>
        <taxon>Eurotiomycetes</taxon>
        <taxon>Eurotiomycetidae</taxon>
        <taxon>Onygenales</taxon>
        <taxon>Ajellomycetaceae</taxon>
        <taxon>Emergomyces</taxon>
    </lineage>
</organism>